<dbReference type="CDD" id="cd03375">
    <property type="entry name" value="TPP_OGFOR"/>
    <property type="match status" value="1"/>
</dbReference>
<keyword evidence="4" id="KW-0479">Metal-binding</keyword>
<dbReference type="PANTHER" id="PTHR48084:SF4">
    <property type="entry name" value="2-OXOGLUTARATE OXIDOREDUCTASE SUBUNIT KORB"/>
    <property type="match status" value="1"/>
</dbReference>
<dbReference type="GO" id="GO:0044272">
    <property type="term" value="P:sulfur compound biosynthetic process"/>
    <property type="evidence" value="ECO:0007669"/>
    <property type="project" value="UniProtKB-ARBA"/>
</dbReference>
<evidence type="ECO:0000256" key="2">
    <source>
        <dbReference type="ARBA" id="ARBA00001964"/>
    </source>
</evidence>
<dbReference type="NCBIfam" id="NF008820">
    <property type="entry name" value="PRK11866.1"/>
    <property type="match status" value="1"/>
</dbReference>
<evidence type="ECO:0000256" key="3">
    <source>
        <dbReference type="ARBA" id="ARBA00001966"/>
    </source>
</evidence>
<dbReference type="InterPro" id="IPR029061">
    <property type="entry name" value="THDP-binding"/>
</dbReference>
<dbReference type="Gene3D" id="3.40.50.970">
    <property type="match status" value="1"/>
</dbReference>
<evidence type="ECO:0000256" key="5">
    <source>
        <dbReference type="ARBA" id="ARBA00022842"/>
    </source>
</evidence>
<dbReference type="Proteomes" id="UP000050360">
    <property type="component" value="Unassembled WGS sequence"/>
</dbReference>
<keyword evidence="5" id="KW-0460">Magnesium</keyword>
<protein>
    <submittedName>
        <fullName evidence="12">2-oxoglutarate ferredoxin oxidoreductase subunit beta</fullName>
    </submittedName>
</protein>
<dbReference type="PATRIC" id="fig|1719120.3.peg.518"/>
<reference evidence="12 13" key="1">
    <citation type="submission" date="2015-09" db="EMBL/GenBank/DDBJ databases">
        <title>A metagenomics-based metabolic model of nitrate-dependent anaerobic oxidation of methane by Methanoperedens-like archaea.</title>
        <authorList>
            <person name="Arshad A."/>
            <person name="Speth D.R."/>
            <person name="De Graaf R.M."/>
            <person name="Op Den Camp H.J."/>
            <person name="Jetten M.S."/>
            <person name="Welte C.U."/>
        </authorList>
    </citation>
    <scope>NUCLEOTIDE SEQUENCE [LARGE SCALE GENOMIC DNA]</scope>
</reference>
<gene>
    <name evidence="12" type="ORF">MPEBLZ_00480</name>
</gene>
<evidence type="ECO:0000256" key="1">
    <source>
        <dbReference type="ARBA" id="ARBA00001946"/>
    </source>
</evidence>
<dbReference type="InterPro" id="IPR011766">
    <property type="entry name" value="TPP_enzyme_TPP-bd"/>
</dbReference>
<keyword evidence="6" id="KW-0560">Oxidoreductase</keyword>
<evidence type="ECO:0000256" key="7">
    <source>
        <dbReference type="ARBA" id="ARBA00023004"/>
    </source>
</evidence>
<evidence type="ECO:0000313" key="13">
    <source>
        <dbReference type="Proteomes" id="UP000050360"/>
    </source>
</evidence>
<dbReference type="NCBIfam" id="TIGR02177">
    <property type="entry name" value="PorB_KorB"/>
    <property type="match status" value="1"/>
</dbReference>
<evidence type="ECO:0000259" key="11">
    <source>
        <dbReference type="Pfam" id="PF12367"/>
    </source>
</evidence>
<dbReference type="AlphaFoldDB" id="A0A0P8A9H5"/>
<dbReference type="GO" id="GO:0006082">
    <property type="term" value="P:organic acid metabolic process"/>
    <property type="evidence" value="ECO:0007669"/>
    <property type="project" value="UniProtKB-ARBA"/>
</dbReference>
<dbReference type="GO" id="GO:0051536">
    <property type="term" value="F:iron-sulfur cluster binding"/>
    <property type="evidence" value="ECO:0007669"/>
    <property type="project" value="UniProtKB-KW"/>
</dbReference>
<dbReference type="GO" id="GO:0016625">
    <property type="term" value="F:oxidoreductase activity, acting on the aldehyde or oxo group of donors, iron-sulfur protein as acceptor"/>
    <property type="evidence" value="ECO:0007669"/>
    <property type="project" value="UniProtKB-ARBA"/>
</dbReference>
<dbReference type="Pfam" id="PF02775">
    <property type="entry name" value="TPP_enzyme_C"/>
    <property type="match status" value="1"/>
</dbReference>
<evidence type="ECO:0000256" key="8">
    <source>
        <dbReference type="ARBA" id="ARBA00023014"/>
    </source>
</evidence>
<feature type="domain" description="Pyruvate ferredoxin oxidoreductase beta subunit C-terminal" evidence="11">
    <location>
        <begin position="199"/>
        <end position="263"/>
    </location>
</feature>
<evidence type="ECO:0000256" key="6">
    <source>
        <dbReference type="ARBA" id="ARBA00023002"/>
    </source>
</evidence>
<evidence type="ECO:0000256" key="9">
    <source>
        <dbReference type="ARBA" id="ARBA00023052"/>
    </source>
</evidence>
<keyword evidence="7" id="KW-0408">Iron</keyword>
<dbReference type="EMBL" id="LKCM01000040">
    <property type="protein sequence ID" value="KPQ44942.1"/>
    <property type="molecule type" value="Genomic_DNA"/>
</dbReference>
<dbReference type="InterPro" id="IPR051457">
    <property type="entry name" value="2-oxoacid:Fd_oxidoreductase"/>
</dbReference>
<sequence length="285" mass="31152">MVKMTDLNVIDRPNWCPGCGNFGILIALKGAIVELNIEPENVAMISGIGCSGKVPHWIRTYGLHGIHGRALPVATAVKLSNNGLTVFTVGGDGDGYGIGMCHFIHTMRRNIDMTYIVHNNMIYGLTTGQTSPTSEKGVRTKSTPSGVIEVPVNPIALAISAGATFVARSFGGDVKHLQKTIVAAVKHRGLSFVDVFQPCVSFNNVNTYDWYKQRVYDLQAAGHDTTDKIKAFTKSQEWGEHIPIGIFYEVLSPTYEDELPQIKDTPLVKQLIDNIDISGLMDDFT</sequence>
<organism evidence="12 13">
    <name type="scientific">Candidatus Methanoperedens nitratireducens</name>
    <dbReference type="NCBI Taxonomy" id="1392998"/>
    <lineage>
        <taxon>Archaea</taxon>
        <taxon>Methanobacteriati</taxon>
        <taxon>Methanobacteriota</taxon>
        <taxon>Stenosarchaea group</taxon>
        <taxon>Methanomicrobia</taxon>
        <taxon>Methanosarcinales</taxon>
        <taxon>ANME-2 cluster</taxon>
        <taxon>Candidatus Methanoperedentaceae</taxon>
        <taxon>Candidatus Methanoperedens</taxon>
    </lineage>
</organism>
<proteinExistence type="predicted"/>
<keyword evidence="9" id="KW-0786">Thiamine pyrophosphate</keyword>
<dbReference type="GO" id="GO:0045333">
    <property type="term" value="P:cellular respiration"/>
    <property type="evidence" value="ECO:0007669"/>
    <property type="project" value="UniProtKB-ARBA"/>
</dbReference>
<dbReference type="GO" id="GO:0030976">
    <property type="term" value="F:thiamine pyrophosphate binding"/>
    <property type="evidence" value="ECO:0007669"/>
    <property type="project" value="InterPro"/>
</dbReference>
<comment type="caution">
    <text evidence="12">The sequence shown here is derived from an EMBL/GenBank/DDBJ whole genome shotgun (WGS) entry which is preliminary data.</text>
</comment>
<evidence type="ECO:0000313" key="12">
    <source>
        <dbReference type="EMBL" id="KPQ44942.1"/>
    </source>
</evidence>
<evidence type="ECO:0000256" key="4">
    <source>
        <dbReference type="ARBA" id="ARBA00022723"/>
    </source>
</evidence>
<dbReference type="PANTHER" id="PTHR48084">
    <property type="entry name" value="2-OXOGLUTARATE OXIDOREDUCTASE SUBUNIT KORB-RELATED"/>
    <property type="match status" value="1"/>
</dbReference>
<name>A0A0P8A9H5_9EURY</name>
<dbReference type="InterPro" id="IPR032686">
    <property type="entry name" value="PFO_beta_C"/>
</dbReference>
<comment type="cofactor">
    <cofactor evidence="1">
        <name>Mg(2+)</name>
        <dbReference type="ChEBI" id="CHEBI:18420"/>
    </cofactor>
</comment>
<comment type="cofactor">
    <cofactor evidence="2">
        <name>thiamine diphosphate</name>
        <dbReference type="ChEBI" id="CHEBI:58937"/>
    </cofactor>
</comment>
<accession>A0A0P8A9H5</accession>
<evidence type="ECO:0000259" key="10">
    <source>
        <dbReference type="Pfam" id="PF02775"/>
    </source>
</evidence>
<dbReference type="InterPro" id="IPR011896">
    <property type="entry name" value="OFOB"/>
</dbReference>
<feature type="domain" description="Thiamine pyrophosphate enzyme TPP-binding" evidence="10">
    <location>
        <begin position="48"/>
        <end position="195"/>
    </location>
</feature>
<comment type="cofactor">
    <cofactor evidence="3">
        <name>[4Fe-4S] cluster</name>
        <dbReference type="ChEBI" id="CHEBI:49883"/>
    </cofactor>
</comment>
<dbReference type="Pfam" id="PF12367">
    <property type="entry name" value="PFO_beta_C"/>
    <property type="match status" value="1"/>
</dbReference>
<dbReference type="SUPFAM" id="SSF52518">
    <property type="entry name" value="Thiamin diphosphate-binding fold (THDP-binding)"/>
    <property type="match status" value="1"/>
</dbReference>
<keyword evidence="8" id="KW-0411">Iron-sulfur</keyword>
<dbReference type="GO" id="GO:0046872">
    <property type="term" value="F:metal ion binding"/>
    <property type="evidence" value="ECO:0007669"/>
    <property type="project" value="UniProtKB-KW"/>
</dbReference>